<dbReference type="AlphaFoldDB" id="A0A0H3AK90"/>
<reference evidence="1 2" key="1">
    <citation type="submission" date="2007-03" db="EMBL/GenBank/DDBJ databases">
        <authorList>
            <person name="Heidelberg J."/>
        </authorList>
    </citation>
    <scope>NUCLEOTIDE SEQUENCE [LARGE SCALE GENOMIC DNA]</scope>
    <source>
        <strain evidence="2">ATCC 39541 / Classical Ogawa 395 / O395</strain>
    </source>
</reference>
<accession>A0A0H3AK90</accession>
<dbReference type="Proteomes" id="UP000000249">
    <property type="component" value="Chromosome 1"/>
</dbReference>
<sequence>MPSVKMAIHVLVLNKIQTNWRTAAVKRRKNVVVETDGYLALIEHLSFNMDVFTQEGDTGTESVEDVITDMVASNIMSIFEQNPELHSSVRFQLLKEADSVVEDLGEVLAGVWYRPATNEQIAFLDEYIALVKNLFDSAVAKYD</sequence>
<evidence type="ECO:0000313" key="2">
    <source>
        <dbReference type="Proteomes" id="UP000000249"/>
    </source>
</evidence>
<dbReference type="KEGG" id="vco:VC0395_A1143"/>
<evidence type="ECO:0000313" key="1">
    <source>
        <dbReference type="EMBL" id="ABQ21646.1"/>
    </source>
</evidence>
<organism evidence="1 2">
    <name type="scientific">Vibrio cholerae serotype O1 (strain ATCC 39541 / Classical Ogawa 395 / O395)</name>
    <dbReference type="NCBI Taxonomy" id="345073"/>
    <lineage>
        <taxon>Bacteria</taxon>
        <taxon>Pseudomonadati</taxon>
        <taxon>Pseudomonadota</taxon>
        <taxon>Gammaproteobacteria</taxon>
        <taxon>Vibrionales</taxon>
        <taxon>Vibrionaceae</taxon>
        <taxon>Vibrio</taxon>
    </lineage>
</organism>
<dbReference type="eggNOG" id="ENOG503217S">
    <property type="taxonomic scope" value="Bacteria"/>
</dbReference>
<proteinExistence type="predicted"/>
<dbReference type="KEGG" id="vcr:VC395_1655"/>
<dbReference type="EMBL" id="CP000627">
    <property type="protein sequence ID" value="ABQ21646.1"/>
    <property type="molecule type" value="Genomic_DNA"/>
</dbReference>
<evidence type="ECO:0008006" key="3">
    <source>
        <dbReference type="Google" id="ProtNLM"/>
    </source>
</evidence>
<dbReference type="InterPro" id="IPR020979">
    <property type="entry name" value="Uncharacterised_A0KLC6"/>
</dbReference>
<protein>
    <recommendedName>
        <fullName evidence="3">Type IIA topoisomerase, B subunit</fullName>
    </recommendedName>
</protein>
<dbReference type="Pfam" id="PF12290">
    <property type="entry name" value="DUF3802"/>
    <property type="match status" value="1"/>
</dbReference>
<gene>
    <name evidence="1" type="ordered locus">VC0395_A1143</name>
</gene>
<name>A0A0H3AK90_VIBC3</name>
<dbReference type="PATRIC" id="fig|345073.21.peg.1601"/>